<accession>A0ABM5M2E9</accession>
<organism evidence="1 2">
    <name type="scientific">Bacillus atrophaeus (strain 1942)</name>
    <dbReference type="NCBI Taxonomy" id="720555"/>
    <lineage>
        <taxon>Bacteria</taxon>
        <taxon>Bacillati</taxon>
        <taxon>Bacillota</taxon>
        <taxon>Bacilli</taxon>
        <taxon>Bacillales</taxon>
        <taxon>Bacillaceae</taxon>
        <taxon>Bacillus</taxon>
    </lineage>
</organism>
<protein>
    <recommendedName>
        <fullName evidence="3">Class I SAM-dependent methyltransferase</fullName>
    </recommendedName>
</protein>
<dbReference type="PANTHER" id="PTHR43861">
    <property type="entry name" value="TRANS-ACONITATE 2-METHYLTRANSFERASE-RELATED"/>
    <property type="match status" value="1"/>
</dbReference>
<name>A0ABM5M2E9_BACA1</name>
<sequence>MNSDFLPFYDQKKKDYYEGLNPYLLKKINGHWKTVLDVGCGTGNLGEALQDQGITVYGIEAFPDAAEQAENKLAHVLCGDIERLALPYEPEQFDCILFGDVLEHLVNPWSVLENLRPHLKKDGTVLACVPNVGHISVVLELLAGKWTYTKAGLMDQTHLRFFTLHELYALFTESGYTIKSVETIRVNHPSYHNAVEALHRVCVQLGIRQDFLTEASAYQYVIEAGRKGE</sequence>
<dbReference type="Pfam" id="PF13489">
    <property type="entry name" value="Methyltransf_23"/>
    <property type="match status" value="1"/>
</dbReference>
<dbReference type="CDD" id="cd02440">
    <property type="entry name" value="AdoMet_MTases"/>
    <property type="match status" value="1"/>
</dbReference>
<dbReference type="EMBL" id="CP002207">
    <property type="protein sequence ID" value="ADP34327.1"/>
    <property type="molecule type" value="Genomic_DNA"/>
</dbReference>
<reference evidence="1 2" key="1">
    <citation type="journal article" date="2011" name="Front. Microbiol.">
        <title>Genomic signatures of strain selection and enhancement in Bacillus atrophaeus var. globigii, a historical biowarfare simulant.</title>
        <authorList>
            <person name="Gibbons H.S."/>
            <person name="Broomall S.M."/>
            <person name="McNew L.A."/>
            <person name="Daligault H."/>
            <person name="Chapman C."/>
            <person name="Bruce D."/>
            <person name="Karavis M."/>
            <person name="Krepps M."/>
            <person name="McGregor P.A."/>
            <person name="Hong C."/>
            <person name="Park K.H."/>
            <person name="Akmal A."/>
            <person name="Feldman A."/>
            <person name="Lin J.S."/>
            <person name="Chang W.E."/>
            <person name="Higgs B.W."/>
            <person name="Demirev P."/>
            <person name="Lindquist J."/>
            <person name="Liem A."/>
            <person name="Fochler E."/>
            <person name="Read T.D."/>
            <person name="Tapia R."/>
            <person name="Johnson S."/>
            <person name="Bishop-Lilly K.A."/>
            <person name="Detter C."/>
            <person name="Han C."/>
            <person name="Sozhamannan S."/>
            <person name="Rosenzweig C.N."/>
            <person name="Skowronski E.W."/>
        </authorList>
    </citation>
    <scope>NUCLEOTIDE SEQUENCE [LARGE SCALE GENOMIC DNA]</scope>
    <source>
        <strain evidence="1 2">1942</strain>
    </source>
</reference>
<dbReference type="SUPFAM" id="SSF53335">
    <property type="entry name" value="S-adenosyl-L-methionine-dependent methyltransferases"/>
    <property type="match status" value="1"/>
</dbReference>
<dbReference type="Gene3D" id="3.40.50.150">
    <property type="entry name" value="Vaccinia Virus protein VP39"/>
    <property type="match status" value="1"/>
</dbReference>
<gene>
    <name evidence="1" type="ordered locus">BATR1942_17040</name>
</gene>
<proteinExistence type="predicted"/>
<dbReference type="InterPro" id="IPR029063">
    <property type="entry name" value="SAM-dependent_MTases_sf"/>
</dbReference>
<keyword evidence="2" id="KW-1185">Reference proteome</keyword>
<dbReference type="Proteomes" id="UP000006867">
    <property type="component" value="Chromosome"/>
</dbReference>
<evidence type="ECO:0008006" key="3">
    <source>
        <dbReference type="Google" id="ProtNLM"/>
    </source>
</evidence>
<dbReference type="RefSeq" id="WP_003326401.1">
    <property type="nucleotide sequence ID" value="NC_014639.1"/>
</dbReference>
<evidence type="ECO:0000313" key="1">
    <source>
        <dbReference type="EMBL" id="ADP34327.1"/>
    </source>
</evidence>
<evidence type="ECO:0000313" key="2">
    <source>
        <dbReference type="Proteomes" id="UP000006867"/>
    </source>
</evidence>